<proteinExistence type="predicted"/>
<reference evidence="2 3" key="1">
    <citation type="journal article" date="2014" name="BMC Genomics">
        <title>Comparison of environmental and isolate Sulfobacillus genomes reveals diverse carbon, sulfur, nitrogen, and hydrogen metabolisms.</title>
        <authorList>
            <person name="Justice N.B."/>
            <person name="Norman A."/>
            <person name="Brown C.T."/>
            <person name="Singh A."/>
            <person name="Thomas B.C."/>
            <person name="Banfield J.F."/>
        </authorList>
    </citation>
    <scope>NUCLEOTIDE SEQUENCE [LARGE SCALE GENOMIC DNA]</scope>
    <source>
        <strain evidence="2">AMDSBA3</strain>
    </source>
</reference>
<evidence type="ECO:0000313" key="2">
    <source>
        <dbReference type="EMBL" id="PSR23401.1"/>
    </source>
</evidence>
<dbReference type="EMBL" id="PXYV01000006">
    <property type="protein sequence ID" value="PSR23401.1"/>
    <property type="molecule type" value="Genomic_DNA"/>
</dbReference>
<accession>A0A2T2WMD8</accession>
<name>A0A2T2WMD8_9FIRM</name>
<keyword evidence="1" id="KW-0472">Membrane</keyword>
<feature type="transmembrane region" description="Helical" evidence="1">
    <location>
        <begin position="31"/>
        <end position="48"/>
    </location>
</feature>
<evidence type="ECO:0000256" key="1">
    <source>
        <dbReference type="SAM" id="Phobius"/>
    </source>
</evidence>
<organism evidence="2 3">
    <name type="scientific">Sulfobacillus acidophilus</name>
    <dbReference type="NCBI Taxonomy" id="53633"/>
    <lineage>
        <taxon>Bacteria</taxon>
        <taxon>Bacillati</taxon>
        <taxon>Bacillota</taxon>
        <taxon>Clostridia</taxon>
        <taxon>Eubacteriales</taxon>
        <taxon>Clostridiales Family XVII. Incertae Sedis</taxon>
        <taxon>Sulfobacillus</taxon>
    </lineage>
</organism>
<comment type="caution">
    <text evidence="2">The sequence shown here is derived from an EMBL/GenBank/DDBJ whole genome shotgun (WGS) entry which is preliminary data.</text>
</comment>
<keyword evidence="1" id="KW-1133">Transmembrane helix</keyword>
<dbReference type="AlphaFoldDB" id="A0A2T2WMD8"/>
<protein>
    <submittedName>
        <fullName evidence="2">Uncharacterized protein</fullName>
    </submittedName>
</protein>
<gene>
    <name evidence="2" type="ORF">C7B45_03570</name>
</gene>
<evidence type="ECO:0000313" key="3">
    <source>
        <dbReference type="Proteomes" id="UP000241848"/>
    </source>
</evidence>
<dbReference type="Proteomes" id="UP000241848">
    <property type="component" value="Unassembled WGS sequence"/>
</dbReference>
<sequence length="164" mass="18128">MRLLNGISEGLMVSGLLGVGAQFFWGASSVSLWLFAGYCLLWIVATVYDNEALAKIFNRNPALPAKFHPSLVSQILERNPESWSEPRASIAEACQILKRRMRFSIRALAFMVIGLVIVAKGTDVSFDLWLSWLPIVQGIVGAALGIGYGFWIEHRVSKVQSMLS</sequence>
<feature type="transmembrane region" description="Helical" evidence="1">
    <location>
        <begin position="128"/>
        <end position="152"/>
    </location>
</feature>
<feature type="transmembrane region" description="Helical" evidence="1">
    <location>
        <begin position="103"/>
        <end position="122"/>
    </location>
</feature>
<keyword evidence="1" id="KW-0812">Transmembrane</keyword>